<evidence type="ECO:0000256" key="1">
    <source>
        <dbReference type="SAM" id="MobiDB-lite"/>
    </source>
</evidence>
<dbReference type="PROSITE" id="PS51257">
    <property type="entry name" value="PROKAR_LIPOPROTEIN"/>
    <property type="match status" value="1"/>
</dbReference>
<feature type="signal peptide" evidence="2">
    <location>
        <begin position="1"/>
        <end position="26"/>
    </location>
</feature>
<keyword evidence="2" id="KW-0732">Signal</keyword>
<gene>
    <name evidence="3" type="ORF">FOY43_01545</name>
</gene>
<evidence type="ECO:0000256" key="2">
    <source>
        <dbReference type="SAM" id="SignalP"/>
    </source>
</evidence>
<dbReference type="NCBIfam" id="NF045726">
    <property type="entry name" value="XXplasma_LP"/>
    <property type="match status" value="1"/>
</dbReference>
<name>A0A5B8K5R0_9MOLU</name>
<evidence type="ECO:0000313" key="4">
    <source>
        <dbReference type="Proteomes" id="UP000317512"/>
    </source>
</evidence>
<protein>
    <recommendedName>
        <fullName evidence="5">Variable surface lipoprotein</fullName>
    </recommendedName>
</protein>
<sequence length="259" mass="29570">MKIKSKIKLISIFSIPVATLSLTSIAASCTNENKDKTKPETPENPNDGTQVTPETPENPETNKPVTPSKPNDESNKNETSNTDEEVAIVIKTLKGLRSTPTTTFENSNNTEELNSYRVITYAKENKDGRNVNVQYLVNSVAENVNYLEKLSDQQLYVYEELLKERKSLIDLAYKSPEKIQFQDYNAYQFKNKLTEDDSLIYPIFVSKFIYTIDFMLKDPGYLTKENLEFIIGDRNKKPGIFSELNSISVLESRIRDLLK</sequence>
<accession>A0A5B8K5R0</accession>
<dbReference type="EMBL" id="CP041663">
    <property type="protein sequence ID" value="QDY88345.1"/>
    <property type="molecule type" value="Genomic_DNA"/>
</dbReference>
<dbReference type="Proteomes" id="UP000317512">
    <property type="component" value="Chromosome"/>
</dbReference>
<dbReference type="OrthoDB" id="401420at2"/>
<feature type="chain" id="PRO_5022973754" description="Variable surface lipoprotein" evidence="2">
    <location>
        <begin position="27"/>
        <end position="259"/>
    </location>
</feature>
<proteinExistence type="predicted"/>
<evidence type="ECO:0000313" key="3">
    <source>
        <dbReference type="EMBL" id="QDY88345.1"/>
    </source>
</evidence>
<organism evidence="3 4">
    <name type="scientific">Mycoplasma anserisalpingitidis</name>
    <dbReference type="NCBI Taxonomy" id="519450"/>
    <lineage>
        <taxon>Bacteria</taxon>
        <taxon>Bacillati</taxon>
        <taxon>Mycoplasmatota</taxon>
        <taxon>Mollicutes</taxon>
        <taxon>Mycoplasmataceae</taxon>
        <taxon>Mycoplasma</taxon>
    </lineage>
</organism>
<dbReference type="RefSeq" id="WP_146308812.1">
    <property type="nucleotide sequence ID" value="NZ_CP041663.1"/>
</dbReference>
<dbReference type="AlphaFoldDB" id="A0A5B8K5R0"/>
<reference evidence="4" key="1">
    <citation type="submission" date="2019-07" db="EMBL/GenBank/DDBJ databases">
        <title>Complete genome sequences of three Mycoplasma sp. 1220 strains.</title>
        <authorList>
            <person name="Grozner D."/>
            <person name="Forro B."/>
            <person name="Kovacs A.B."/>
            <person name="Marton S."/>
            <person name="Banyai K."/>
            <person name="Kreizinger Z."/>
            <person name="Sulyok K.M."/>
            <person name="Gyuranecz M."/>
        </authorList>
    </citation>
    <scope>NUCLEOTIDE SEQUENCE [LARGE SCALE GENOMIC DNA]</scope>
    <source>
        <strain evidence="4">MYCAV93</strain>
    </source>
</reference>
<feature type="region of interest" description="Disordered" evidence="1">
    <location>
        <begin position="31"/>
        <end position="84"/>
    </location>
</feature>
<feature type="compositionally biased region" description="Basic and acidic residues" evidence="1">
    <location>
        <begin position="32"/>
        <end position="41"/>
    </location>
</feature>
<dbReference type="InterPro" id="IPR054816">
    <property type="entry name" value="Lipoprotein_mollicutes-type_CS"/>
</dbReference>
<evidence type="ECO:0008006" key="5">
    <source>
        <dbReference type="Google" id="ProtNLM"/>
    </source>
</evidence>
<feature type="compositionally biased region" description="Low complexity" evidence="1">
    <location>
        <begin position="49"/>
        <end position="66"/>
    </location>
</feature>